<sequence>MAGPSRQWRQRGWRRRVEETAAAAHGSLDVRRAEGAAAATRGGSGGGGGGCARRKQRASAPRELRRHAGTSRCGARWWRRTDEAVATAREESCGANPVLRPRRFSFLVLSRAAQLVSAYSVPSSSSRCQQ</sequence>
<dbReference type="Gramene" id="OGLUM04G01980.1">
    <property type="protein sequence ID" value="OGLUM04G01980.1"/>
    <property type="gene ID" value="OGLUM04G01980"/>
</dbReference>
<dbReference type="Proteomes" id="UP000026961">
    <property type="component" value="Chromosome 4"/>
</dbReference>
<accession>A0A0D9ZGY1</accession>
<dbReference type="EnsemblPlants" id="OGLUM04G01980.1">
    <property type="protein sequence ID" value="OGLUM04G01980.1"/>
    <property type="gene ID" value="OGLUM04G01980"/>
</dbReference>
<feature type="compositionally biased region" description="Gly residues" evidence="1">
    <location>
        <begin position="42"/>
        <end position="51"/>
    </location>
</feature>
<reference evidence="2" key="2">
    <citation type="submission" date="2018-05" db="EMBL/GenBank/DDBJ databases">
        <title>OgluRS3 (Oryza glumaepatula Reference Sequence Version 3).</title>
        <authorList>
            <person name="Zhang J."/>
            <person name="Kudrna D."/>
            <person name="Lee S."/>
            <person name="Talag J."/>
            <person name="Welchert J."/>
            <person name="Wing R.A."/>
        </authorList>
    </citation>
    <scope>NUCLEOTIDE SEQUENCE [LARGE SCALE GENOMIC DNA]</scope>
</reference>
<keyword evidence="3" id="KW-1185">Reference proteome</keyword>
<name>A0A0D9ZGY1_9ORYZ</name>
<protein>
    <submittedName>
        <fullName evidence="2">Uncharacterized protein</fullName>
    </submittedName>
</protein>
<feature type="region of interest" description="Disordered" evidence="1">
    <location>
        <begin position="22"/>
        <end position="71"/>
    </location>
</feature>
<evidence type="ECO:0000313" key="3">
    <source>
        <dbReference type="Proteomes" id="UP000026961"/>
    </source>
</evidence>
<dbReference type="HOGENOM" id="CLU_1941378_0_0_1"/>
<dbReference type="AlphaFoldDB" id="A0A0D9ZGY1"/>
<evidence type="ECO:0000313" key="2">
    <source>
        <dbReference type="EnsemblPlants" id="OGLUM04G01980.1"/>
    </source>
</evidence>
<proteinExistence type="predicted"/>
<evidence type="ECO:0000256" key="1">
    <source>
        <dbReference type="SAM" id="MobiDB-lite"/>
    </source>
</evidence>
<organism evidence="2">
    <name type="scientific">Oryza glumipatula</name>
    <dbReference type="NCBI Taxonomy" id="40148"/>
    <lineage>
        <taxon>Eukaryota</taxon>
        <taxon>Viridiplantae</taxon>
        <taxon>Streptophyta</taxon>
        <taxon>Embryophyta</taxon>
        <taxon>Tracheophyta</taxon>
        <taxon>Spermatophyta</taxon>
        <taxon>Magnoliopsida</taxon>
        <taxon>Liliopsida</taxon>
        <taxon>Poales</taxon>
        <taxon>Poaceae</taxon>
        <taxon>BOP clade</taxon>
        <taxon>Oryzoideae</taxon>
        <taxon>Oryzeae</taxon>
        <taxon>Oryzinae</taxon>
        <taxon>Oryza</taxon>
    </lineage>
</organism>
<reference evidence="2" key="1">
    <citation type="submission" date="2015-04" db="UniProtKB">
        <authorList>
            <consortium name="EnsemblPlants"/>
        </authorList>
    </citation>
    <scope>IDENTIFICATION</scope>
</reference>